<gene>
    <name evidence="4" type="primary">cphA</name>
    <name evidence="4" type="ORF">Lwor_0117</name>
</gene>
<dbReference type="EMBL" id="LNZC01000002">
    <property type="protein sequence ID" value="KTD81814.1"/>
    <property type="molecule type" value="Genomic_DNA"/>
</dbReference>
<dbReference type="GO" id="GO:0046872">
    <property type="term" value="F:metal ion binding"/>
    <property type="evidence" value="ECO:0007669"/>
    <property type="project" value="InterPro"/>
</dbReference>
<dbReference type="STRING" id="45076.Lwor_0117"/>
<evidence type="ECO:0000256" key="2">
    <source>
        <dbReference type="SAM" id="Phobius"/>
    </source>
</evidence>
<feature type="domain" description="ATP-grasp" evidence="3">
    <location>
        <begin position="150"/>
        <end position="402"/>
    </location>
</feature>
<keyword evidence="2" id="KW-0812">Transmembrane</keyword>
<name>A0A0W1AKK4_9GAMM</name>
<proteinExistence type="predicted"/>
<dbReference type="GO" id="GO:0005524">
    <property type="term" value="F:ATP binding"/>
    <property type="evidence" value="ECO:0007669"/>
    <property type="project" value="UniProtKB-UniRule"/>
</dbReference>
<keyword evidence="1" id="KW-0547">Nucleotide-binding</keyword>
<reference evidence="4 5" key="1">
    <citation type="submission" date="2015-11" db="EMBL/GenBank/DDBJ databases">
        <title>Genomic analysis of 38 Legionella species identifies large and diverse effector repertoires.</title>
        <authorList>
            <person name="Burstein D."/>
            <person name="Amaro F."/>
            <person name="Zusman T."/>
            <person name="Lifshitz Z."/>
            <person name="Cohen O."/>
            <person name="Gilbert J.A."/>
            <person name="Pupko T."/>
            <person name="Shuman H.A."/>
            <person name="Segal G."/>
        </authorList>
    </citation>
    <scope>NUCLEOTIDE SEQUENCE [LARGE SCALE GENOMIC DNA]</scope>
    <source>
        <strain evidence="4 5">ATCC 49508</strain>
    </source>
</reference>
<dbReference type="SUPFAM" id="SSF56059">
    <property type="entry name" value="Glutathione synthetase ATP-binding domain-like"/>
    <property type="match status" value="1"/>
</dbReference>
<keyword evidence="5" id="KW-1185">Reference proteome</keyword>
<dbReference type="Gene3D" id="3.30.470.20">
    <property type="entry name" value="ATP-grasp fold, B domain"/>
    <property type="match status" value="2"/>
</dbReference>
<dbReference type="AlphaFoldDB" id="A0A0W1AKK4"/>
<keyword evidence="2" id="KW-1133">Transmembrane helix</keyword>
<dbReference type="Gene3D" id="3.30.1490.20">
    <property type="entry name" value="ATP-grasp fold, A domain"/>
    <property type="match status" value="1"/>
</dbReference>
<keyword evidence="4" id="KW-0436">Ligase</keyword>
<evidence type="ECO:0000259" key="3">
    <source>
        <dbReference type="PROSITE" id="PS50975"/>
    </source>
</evidence>
<evidence type="ECO:0000313" key="4">
    <source>
        <dbReference type="EMBL" id="KTD81814.1"/>
    </source>
</evidence>
<evidence type="ECO:0000256" key="1">
    <source>
        <dbReference type="PROSITE-ProRule" id="PRU00409"/>
    </source>
</evidence>
<dbReference type="GO" id="GO:0071160">
    <property type="term" value="F:cyanophycin synthetase activity (L-aspartate-adding)"/>
    <property type="evidence" value="ECO:0007669"/>
    <property type="project" value="UniProtKB-EC"/>
</dbReference>
<dbReference type="PATRIC" id="fig|45076.6.peg.125"/>
<accession>A0A0W1AKK4</accession>
<feature type="transmembrane region" description="Helical" evidence="2">
    <location>
        <begin position="21"/>
        <end position="42"/>
    </location>
</feature>
<organism evidence="4 5">
    <name type="scientific">Legionella worsleiensis</name>
    <dbReference type="NCBI Taxonomy" id="45076"/>
    <lineage>
        <taxon>Bacteria</taxon>
        <taxon>Pseudomonadati</taxon>
        <taxon>Pseudomonadota</taxon>
        <taxon>Gammaproteobacteria</taxon>
        <taxon>Legionellales</taxon>
        <taxon>Legionellaceae</taxon>
        <taxon>Legionella</taxon>
    </lineage>
</organism>
<sequence length="417" mass="47931">MDDKNCEHCYPEKRCHVRRKFFSIFDYCIFNPLIYVLSKIFLLSENDFLRFDNLLNRASINIFQKLNLFTKTNIIDRNQFNNSVLALWDEAHTRGLELYNFKESNLHTLYFMLVLNTKKYYFTQTPISLIYQKNQFFDNDIKYDNKWIFKKKLLNNKIPCPVGMAFISSKKAYKYGIKLGFPLAVKPVSASLSIHALCNIQTPKELEDAIKIVKQVDFRVLVEQHIPGNVYRSLIINESLIACVMRQPGSVIGNGVCTLQELIAKKNKATGKEEGGKLLFKTNPDSYLTKNLEVQGVTLNTVLNNGQQIFISKKVTMGSGAKISNVTDLMHPENKLLLERVHKMLNIPLTGLDFICQDISLPWHKQQFGIIESNSFPYIDLHLNPSDGERINVSSKIWDYVLNVLGQKNGDDSIKID</sequence>
<protein>
    <submittedName>
        <fullName evidence="4">Cyanophycin synthetase</fullName>
        <ecNumber evidence="4">6.3.2.29</ecNumber>
    </submittedName>
</protein>
<dbReference type="InterPro" id="IPR013815">
    <property type="entry name" value="ATP_grasp_subdomain_1"/>
</dbReference>
<dbReference type="EC" id="6.3.2.29" evidence="4"/>
<comment type="caution">
    <text evidence="4">The sequence shown here is derived from an EMBL/GenBank/DDBJ whole genome shotgun (WGS) entry which is preliminary data.</text>
</comment>
<keyword evidence="2" id="KW-0472">Membrane</keyword>
<dbReference type="Proteomes" id="UP000054662">
    <property type="component" value="Unassembled WGS sequence"/>
</dbReference>
<keyword evidence="1" id="KW-0067">ATP-binding</keyword>
<dbReference type="InterPro" id="IPR011761">
    <property type="entry name" value="ATP-grasp"/>
</dbReference>
<evidence type="ECO:0000313" key="5">
    <source>
        <dbReference type="Proteomes" id="UP000054662"/>
    </source>
</evidence>
<dbReference type="RefSeq" id="WP_058491771.1">
    <property type="nucleotide sequence ID" value="NZ_CBCRUR010000002.1"/>
</dbReference>
<dbReference type="OrthoDB" id="9803907at2"/>
<dbReference type="PROSITE" id="PS50975">
    <property type="entry name" value="ATP_GRASP"/>
    <property type="match status" value="1"/>
</dbReference>